<evidence type="ECO:0000313" key="1">
    <source>
        <dbReference type="EMBL" id="ANC78359.1"/>
    </source>
</evidence>
<organism evidence="1 2">
    <name type="scientific">Fictibacillus phosphorivorans</name>
    <dbReference type="NCBI Taxonomy" id="1221500"/>
    <lineage>
        <taxon>Bacteria</taxon>
        <taxon>Bacillati</taxon>
        <taxon>Bacillota</taxon>
        <taxon>Bacilli</taxon>
        <taxon>Bacillales</taxon>
        <taxon>Fictibacillaceae</taxon>
        <taxon>Fictibacillus</taxon>
    </lineage>
</organism>
<keyword evidence="2" id="KW-1185">Reference proteome</keyword>
<evidence type="ECO:0000313" key="2">
    <source>
        <dbReference type="Proteomes" id="UP000076623"/>
    </source>
</evidence>
<sequence length="114" mass="13428">MLDIRYFESQIAKSPYLSLYNIPVKPSFKCKDDTILKIEYKEGERNRTVTFTGNPKYLSMLLEGKMKLSTLLRQEMIEFQGTLRQRLKWEAIFYLSSHWEEISAGVLVRTAKNI</sequence>
<dbReference type="Proteomes" id="UP000076623">
    <property type="component" value="Chromosome"/>
</dbReference>
<accession>A0A161IJG6</accession>
<reference evidence="1 2" key="1">
    <citation type="submission" date="2016-04" db="EMBL/GenBank/DDBJ databases">
        <title>Complete genome sequence of Fictibacillus phosphorivorans G25-29, a strain toxic to nematodes.</title>
        <authorList>
            <person name="Zheng Z."/>
        </authorList>
    </citation>
    <scope>NUCLEOTIDE SEQUENCE [LARGE SCALE GENOMIC DNA]</scope>
    <source>
        <strain evidence="1 2">G25-29</strain>
    </source>
</reference>
<dbReference type="EMBL" id="CP015378">
    <property type="protein sequence ID" value="ANC78359.1"/>
    <property type="molecule type" value="Genomic_DNA"/>
</dbReference>
<dbReference type="KEGG" id="fpn:ABE65_016755"/>
<proteinExistence type="predicted"/>
<protein>
    <recommendedName>
        <fullName evidence="3">SCP2 domain-containing protein</fullName>
    </recommendedName>
</protein>
<evidence type="ECO:0008006" key="3">
    <source>
        <dbReference type="Google" id="ProtNLM"/>
    </source>
</evidence>
<dbReference type="RefSeq" id="WP_066397361.1">
    <property type="nucleotide sequence ID" value="NZ_CP015378.1"/>
</dbReference>
<name>A0A161IJG6_9BACL</name>
<gene>
    <name evidence="1" type="ORF">ABE65_016755</name>
</gene>
<dbReference type="AlphaFoldDB" id="A0A161IJG6"/>